<protein>
    <recommendedName>
        <fullName evidence="3">DUF5659 domain-containing protein</fullName>
    </recommendedName>
</protein>
<dbReference type="EMBL" id="CP015506">
    <property type="protein sequence ID" value="AND39603.1"/>
    <property type="molecule type" value="Genomic_DNA"/>
</dbReference>
<proteinExistence type="predicted"/>
<evidence type="ECO:0000313" key="2">
    <source>
        <dbReference type="Proteomes" id="UP000077856"/>
    </source>
</evidence>
<dbReference type="eggNOG" id="ENOG5032A2B">
    <property type="taxonomic scope" value="Bacteria"/>
</dbReference>
<evidence type="ECO:0008006" key="3">
    <source>
        <dbReference type="Google" id="ProtNLM"/>
    </source>
</evidence>
<accession>A0A160MAS8</accession>
<dbReference type="STRING" id="1196031.A361_10800"/>
<name>A0A160MAS8_9BACI</name>
<gene>
    <name evidence="1" type="ORF">A361_10800</name>
</gene>
<organism evidence="1 2">
    <name type="scientific">Cytobacillus oceanisediminis 2691</name>
    <dbReference type="NCBI Taxonomy" id="1196031"/>
    <lineage>
        <taxon>Bacteria</taxon>
        <taxon>Bacillati</taxon>
        <taxon>Bacillota</taxon>
        <taxon>Bacilli</taxon>
        <taxon>Bacillales</taxon>
        <taxon>Bacillaceae</taxon>
        <taxon>Cytobacillus</taxon>
    </lineage>
</organism>
<dbReference type="KEGG" id="bon:A361_10800"/>
<dbReference type="Proteomes" id="UP000077856">
    <property type="component" value="Chromosome"/>
</dbReference>
<sequence>MENRFFYCYSPVLYRFLRESGVKYICTGLNESTMRQFWQFERNDKLNDLLTEYAGNKPA</sequence>
<reference evidence="1 2" key="1">
    <citation type="submission" date="2016-04" db="EMBL/GenBank/DDBJ databases">
        <title>Complete genome sequence of Bacillus oceanisediminis strain 2691.</title>
        <authorList>
            <person name="Jeong H."/>
            <person name="Kim H.J."/>
            <person name="Lee D.-W."/>
        </authorList>
    </citation>
    <scope>NUCLEOTIDE SEQUENCE [LARGE SCALE GENOMIC DNA]</scope>
    <source>
        <strain evidence="1 2">2691</strain>
    </source>
</reference>
<evidence type="ECO:0000313" key="1">
    <source>
        <dbReference type="EMBL" id="AND39603.1"/>
    </source>
</evidence>
<dbReference type="AlphaFoldDB" id="A0A160MAS8"/>